<feature type="compositionally biased region" description="Polar residues" evidence="5">
    <location>
        <begin position="600"/>
        <end position="616"/>
    </location>
</feature>
<dbReference type="EMBL" id="JAVRRG010000181">
    <property type="protein sequence ID" value="KAK5079640.1"/>
    <property type="molecule type" value="Genomic_DNA"/>
</dbReference>
<proteinExistence type="inferred from homology"/>
<feature type="region of interest" description="Disordered" evidence="5">
    <location>
        <begin position="337"/>
        <end position="388"/>
    </location>
</feature>
<keyword evidence="3" id="KW-0677">Repeat</keyword>
<comment type="similarity">
    <text evidence="1">Belongs to the WD repeat WDR48 family.</text>
</comment>
<dbReference type="InterPro" id="IPR051246">
    <property type="entry name" value="WDR48"/>
</dbReference>
<evidence type="ECO:0000256" key="3">
    <source>
        <dbReference type="ARBA" id="ARBA00022737"/>
    </source>
</evidence>
<dbReference type="InterPro" id="IPR015943">
    <property type="entry name" value="WD40/YVTN_repeat-like_dom_sf"/>
</dbReference>
<feature type="repeat" description="WD" evidence="4">
    <location>
        <begin position="123"/>
        <end position="158"/>
    </location>
</feature>
<feature type="region of interest" description="Disordered" evidence="5">
    <location>
        <begin position="576"/>
        <end position="736"/>
    </location>
</feature>
<feature type="compositionally biased region" description="Basic and acidic residues" evidence="5">
    <location>
        <begin position="767"/>
        <end position="799"/>
    </location>
</feature>
<feature type="repeat" description="WD" evidence="4">
    <location>
        <begin position="19"/>
        <end position="60"/>
    </location>
</feature>
<evidence type="ECO:0000256" key="2">
    <source>
        <dbReference type="ARBA" id="ARBA00022574"/>
    </source>
</evidence>
<accession>A0ABR0JY74</accession>
<evidence type="ECO:0000256" key="4">
    <source>
        <dbReference type="PROSITE-ProRule" id="PRU00221"/>
    </source>
</evidence>
<feature type="region of interest" description="Disordered" evidence="5">
    <location>
        <begin position="753"/>
        <end position="799"/>
    </location>
</feature>
<feature type="repeat" description="WD" evidence="4">
    <location>
        <begin position="212"/>
        <end position="253"/>
    </location>
</feature>
<dbReference type="InterPro" id="IPR001680">
    <property type="entry name" value="WD40_rpt"/>
</dbReference>
<feature type="repeat" description="WD" evidence="4">
    <location>
        <begin position="79"/>
        <end position="110"/>
    </location>
</feature>
<feature type="compositionally biased region" description="Low complexity" evidence="5">
    <location>
        <begin position="680"/>
        <end position="689"/>
    </location>
</feature>
<dbReference type="InterPro" id="IPR020472">
    <property type="entry name" value="WD40_PAC1"/>
</dbReference>
<dbReference type="Gene3D" id="2.130.10.10">
    <property type="entry name" value="YVTN repeat-like/Quinoprotein amine dehydrogenase"/>
    <property type="match status" value="2"/>
</dbReference>
<evidence type="ECO:0000256" key="5">
    <source>
        <dbReference type="SAM" id="MobiDB-lite"/>
    </source>
</evidence>
<dbReference type="InterPro" id="IPR021772">
    <property type="entry name" value="WDR48/Bun107"/>
</dbReference>
<dbReference type="CDD" id="cd17041">
    <property type="entry name" value="Ubl_WDR48"/>
    <property type="match status" value="1"/>
</dbReference>
<reference evidence="6 7" key="1">
    <citation type="submission" date="2023-08" db="EMBL/GenBank/DDBJ databases">
        <title>Black Yeasts Isolated from many extreme environments.</title>
        <authorList>
            <person name="Coleine C."/>
            <person name="Stajich J.E."/>
            <person name="Selbmann L."/>
        </authorList>
    </citation>
    <scope>NUCLEOTIDE SEQUENCE [LARGE SCALE GENOMIC DNA]</scope>
    <source>
        <strain evidence="6 7">CCFEE 5885</strain>
    </source>
</reference>
<dbReference type="Pfam" id="PF11816">
    <property type="entry name" value="DUF3337"/>
    <property type="match status" value="1"/>
</dbReference>
<dbReference type="PROSITE" id="PS00678">
    <property type="entry name" value="WD_REPEATS_1"/>
    <property type="match status" value="2"/>
</dbReference>
<dbReference type="InterPro" id="IPR019775">
    <property type="entry name" value="WD40_repeat_CS"/>
</dbReference>
<dbReference type="PANTHER" id="PTHR19862">
    <property type="entry name" value="WD REPEAT-CONTAINING PROTEIN 48"/>
    <property type="match status" value="1"/>
</dbReference>
<protein>
    <submittedName>
        <fullName evidence="6">Uncharacterized protein</fullName>
    </submittedName>
</protein>
<gene>
    <name evidence="6" type="ORF">LTR24_009105</name>
</gene>
<sequence length="1083" mass="118548">MAKKKRQRISYVLPLASRPGGHRLGVNGLSIDHDRNILYTGGRDGVICAWDLDHNAKAQEQEEASLPKRRTTASFRREVQAHTHWVNDLVLVKNNLALVSASSDSSVKLWRPHSHDIHAAYSIGSHSDYVKCLTSPTSNSDWIASGGLDHRICLWDLSGKGQKLEINVTKAANVVKGSVYSLKANRNMIASGGPESVVRLWDVNSGKNITKLVGHTDNVRDILISEDGDVVLTASSDQTMKVWSITAGRCIHTLTMHNDSVWCMYSDHPSLSIFYSGDKSGLVAKTDLRHADDIDEAVSVAVCQEHDGINRLAVAGDSVWTSTSSSSVNRWQDIDTELEIEPPPPASPKQERAPSAMSKTIDEESPPLPTTNGTHDDTPNGDTPNKIPHNAVLRVTNTAIHPGLRQPPNISSTNLRKASEAIIDPDLTFIMPMRGHPEETIEGQQGLVKHVMLNDKKRVLTLDTAGEVVLWDLLRCIPIQSFGRRHLDEVLPSINTAENVNNWCTVDTKTGKLTVMLEEIYCFDAEVYADETEFAGKIEFREDQRINLGKWVLRNLFTTLLDEEIRRDEEYRKSIKRPTGMKRGNAPTGLTLPPSAPASGVNTPADMTTPKANQGHPSAPKTPGMNIGLATPLPQGMAPKTPGMNIGLATPLPQGKTPTQATNPLPPTAEEGEDFDKTSSRSSHVSSLERPSDYFSQTKLVIPDTASVQEQKEIPATPGDTLHSPIPQSPATEERKKKGGLFGKSFNMKMSFPNKLARTSTEVSKGPIDEAKKDEEKKLDSEDKSDKSSEKEEPEKPARVIEDNFYGTVQRIRYAYQDHLETPATADQPMPIGITPSLPNETPVLKPPPHTMILIQQDDPDSGGLSDLYRGEISTLGNPKETDTLEKTAPTWLGELLLRNEVPAKDTAKVSFVLTPHPDSQLPGIASADGNARLNANRMLRSKKILGYVSERIEAPPDPDNPRLGDDLKAEEYVDLICQGQVVPPNMTLATLRVHMWRTGGDVVLHYKENGKKEFRRAHPIDVMVKGEGTGEMVKSATDNSVTSQAAQAQADATAAAGERERAAQASSPRVSVSAFTTAAMMR</sequence>
<evidence type="ECO:0000313" key="6">
    <source>
        <dbReference type="EMBL" id="KAK5079640.1"/>
    </source>
</evidence>
<dbReference type="PANTHER" id="PTHR19862:SF14">
    <property type="entry name" value="WD REPEAT-CONTAINING PROTEIN 48"/>
    <property type="match status" value="1"/>
</dbReference>
<dbReference type="PROSITE" id="PS50294">
    <property type="entry name" value="WD_REPEATS_REGION"/>
    <property type="match status" value="3"/>
</dbReference>
<feature type="repeat" description="WD" evidence="4">
    <location>
        <begin position="185"/>
        <end position="211"/>
    </location>
</feature>
<comment type="caution">
    <text evidence="6">The sequence shown here is derived from an EMBL/GenBank/DDBJ whole genome shotgun (WGS) entry which is preliminary data.</text>
</comment>
<dbReference type="Proteomes" id="UP001345013">
    <property type="component" value="Unassembled WGS sequence"/>
</dbReference>
<dbReference type="PRINTS" id="PR00320">
    <property type="entry name" value="GPROTEINBRPT"/>
</dbReference>
<dbReference type="Pfam" id="PF00400">
    <property type="entry name" value="WD40"/>
    <property type="match status" value="4"/>
</dbReference>
<keyword evidence="2 4" id="KW-0853">WD repeat</keyword>
<dbReference type="PROSITE" id="PS50082">
    <property type="entry name" value="WD_REPEATS_2"/>
    <property type="match status" value="5"/>
</dbReference>
<organism evidence="6 7">
    <name type="scientific">Lithohypha guttulata</name>
    <dbReference type="NCBI Taxonomy" id="1690604"/>
    <lineage>
        <taxon>Eukaryota</taxon>
        <taxon>Fungi</taxon>
        <taxon>Dikarya</taxon>
        <taxon>Ascomycota</taxon>
        <taxon>Pezizomycotina</taxon>
        <taxon>Eurotiomycetes</taxon>
        <taxon>Chaetothyriomycetidae</taxon>
        <taxon>Chaetothyriales</taxon>
        <taxon>Trichomeriaceae</taxon>
        <taxon>Lithohypha</taxon>
    </lineage>
</organism>
<evidence type="ECO:0000313" key="7">
    <source>
        <dbReference type="Proteomes" id="UP001345013"/>
    </source>
</evidence>
<evidence type="ECO:0000256" key="1">
    <source>
        <dbReference type="ARBA" id="ARBA00006917"/>
    </source>
</evidence>
<name>A0ABR0JY74_9EURO</name>
<dbReference type="SMART" id="SM00320">
    <property type="entry name" value="WD40"/>
    <property type="match status" value="8"/>
</dbReference>
<dbReference type="CDD" id="cd00200">
    <property type="entry name" value="WD40"/>
    <property type="match status" value="1"/>
</dbReference>
<dbReference type="SUPFAM" id="SSF50978">
    <property type="entry name" value="WD40 repeat-like"/>
    <property type="match status" value="1"/>
</dbReference>
<dbReference type="InterPro" id="IPR036322">
    <property type="entry name" value="WD40_repeat_dom_sf"/>
</dbReference>
<keyword evidence="7" id="KW-1185">Reference proteome</keyword>